<gene>
    <name evidence="2" type="ORF">ACAT0790_LOCUS56106</name>
</gene>
<feature type="chain" id="PRO_5030840554" description="Protein-tyrosine sulfotransferase" evidence="1">
    <location>
        <begin position="20"/>
        <end position="314"/>
    </location>
</feature>
<dbReference type="AlphaFoldDB" id="A0A7S1WP86"/>
<dbReference type="InterPro" id="IPR027417">
    <property type="entry name" value="P-loop_NTPase"/>
</dbReference>
<reference evidence="2" key="1">
    <citation type="submission" date="2021-01" db="EMBL/GenBank/DDBJ databases">
        <authorList>
            <person name="Corre E."/>
            <person name="Pelletier E."/>
            <person name="Niang G."/>
            <person name="Scheremetjew M."/>
            <person name="Finn R."/>
            <person name="Kale V."/>
            <person name="Holt S."/>
            <person name="Cochrane G."/>
            <person name="Meng A."/>
            <person name="Brown T."/>
            <person name="Cohen L."/>
        </authorList>
    </citation>
    <scope>NUCLEOTIDE SEQUENCE</scope>
    <source>
        <strain evidence="2">OF101</strain>
    </source>
</reference>
<sequence>MAFNVWYALLAFVPATALSEISLMQHLVPFRRAEVMHSVKQHTGKRAGFLLLAFQRTGTHWLTSALMQHSCIDVQPEVFYLEPDESSTMTWDSATRRAATELYFRDRDADAAELSDFSTSFRVYYNRSRSWLQNEGRAAIGFNLKVNEGFAEDWDIWLKSFATQTQLRIIWLQRQNILRSILSALILQETGVSSIPGDSEAVPEVMKLEVRPSYILYELQRITNETQHVEKRLAQANELGIPVLRMYYETLSAHIGPTALSLYSSSGCIDHTPTERGLTVSQKMHNASVREMVSNIEELETVLNGTDYEWMMSE</sequence>
<protein>
    <recommendedName>
        <fullName evidence="3">Protein-tyrosine sulfotransferase</fullName>
    </recommendedName>
</protein>
<evidence type="ECO:0008006" key="3">
    <source>
        <dbReference type="Google" id="ProtNLM"/>
    </source>
</evidence>
<dbReference type="SUPFAM" id="SSF52540">
    <property type="entry name" value="P-loop containing nucleoside triphosphate hydrolases"/>
    <property type="match status" value="1"/>
</dbReference>
<accession>A0A7S1WP86</accession>
<proteinExistence type="predicted"/>
<feature type="signal peptide" evidence="1">
    <location>
        <begin position="1"/>
        <end position="19"/>
    </location>
</feature>
<evidence type="ECO:0000313" key="2">
    <source>
        <dbReference type="EMBL" id="CAD9179334.1"/>
    </source>
</evidence>
<keyword evidence="1" id="KW-0732">Signal</keyword>
<dbReference type="Gene3D" id="3.40.50.300">
    <property type="entry name" value="P-loop containing nucleotide triphosphate hydrolases"/>
    <property type="match status" value="1"/>
</dbReference>
<organism evidence="2">
    <name type="scientific">Alexandrium catenella</name>
    <name type="common">Red tide dinoflagellate</name>
    <name type="synonym">Gonyaulax catenella</name>
    <dbReference type="NCBI Taxonomy" id="2925"/>
    <lineage>
        <taxon>Eukaryota</taxon>
        <taxon>Sar</taxon>
        <taxon>Alveolata</taxon>
        <taxon>Dinophyceae</taxon>
        <taxon>Gonyaulacales</taxon>
        <taxon>Pyrocystaceae</taxon>
        <taxon>Alexandrium</taxon>
    </lineage>
</organism>
<name>A0A7S1WP86_ALECA</name>
<dbReference type="EMBL" id="HBGE01094269">
    <property type="protein sequence ID" value="CAD9179334.1"/>
    <property type="molecule type" value="Transcribed_RNA"/>
</dbReference>
<evidence type="ECO:0000256" key="1">
    <source>
        <dbReference type="SAM" id="SignalP"/>
    </source>
</evidence>